<feature type="region of interest" description="Disordered" evidence="1">
    <location>
        <begin position="1"/>
        <end position="116"/>
    </location>
</feature>
<reference evidence="2" key="2">
    <citation type="submission" date="2016-06" db="EMBL/GenBank/DDBJ databases">
        <title>The genome of a short-lived fish provides insights into sex chromosome evolution and the genetic control of aging.</title>
        <authorList>
            <person name="Reichwald K."/>
            <person name="Felder M."/>
            <person name="Petzold A."/>
            <person name="Koch P."/>
            <person name="Groth M."/>
            <person name="Platzer M."/>
        </authorList>
    </citation>
    <scope>NUCLEOTIDE SEQUENCE</scope>
    <source>
        <tissue evidence="2">Brain</tissue>
    </source>
</reference>
<accession>A0A1A7XNH4</accession>
<organism evidence="2">
    <name type="scientific">Iconisemion striatum</name>
    <dbReference type="NCBI Taxonomy" id="60296"/>
    <lineage>
        <taxon>Eukaryota</taxon>
        <taxon>Metazoa</taxon>
        <taxon>Chordata</taxon>
        <taxon>Craniata</taxon>
        <taxon>Vertebrata</taxon>
        <taxon>Euteleostomi</taxon>
        <taxon>Actinopterygii</taxon>
        <taxon>Neopterygii</taxon>
        <taxon>Teleostei</taxon>
        <taxon>Neoteleostei</taxon>
        <taxon>Acanthomorphata</taxon>
        <taxon>Ovalentaria</taxon>
        <taxon>Atherinomorphae</taxon>
        <taxon>Cyprinodontiformes</taxon>
        <taxon>Nothobranchiidae</taxon>
        <taxon>Iconisemion</taxon>
    </lineage>
</organism>
<feature type="compositionally biased region" description="Polar residues" evidence="1">
    <location>
        <begin position="78"/>
        <end position="88"/>
    </location>
</feature>
<dbReference type="EMBL" id="HADW01017965">
    <property type="protein sequence ID" value="SBP19365.1"/>
    <property type="molecule type" value="Transcribed_RNA"/>
</dbReference>
<evidence type="ECO:0000313" key="2">
    <source>
        <dbReference type="EMBL" id="SBP19365.1"/>
    </source>
</evidence>
<feature type="compositionally biased region" description="Basic and acidic residues" evidence="1">
    <location>
        <begin position="26"/>
        <end position="52"/>
    </location>
</feature>
<feature type="compositionally biased region" description="Basic and acidic residues" evidence="1">
    <location>
        <begin position="1"/>
        <end position="19"/>
    </location>
</feature>
<evidence type="ECO:0000256" key="1">
    <source>
        <dbReference type="SAM" id="MobiDB-lite"/>
    </source>
</evidence>
<dbReference type="AlphaFoldDB" id="A0A1A7XNH4"/>
<reference evidence="2" key="1">
    <citation type="submission" date="2016-05" db="EMBL/GenBank/DDBJ databases">
        <authorList>
            <person name="Lavstsen T."/>
            <person name="Jespersen J.S."/>
        </authorList>
    </citation>
    <scope>NUCLEOTIDE SEQUENCE</scope>
    <source>
        <tissue evidence="2">Brain</tissue>
    </source>
</reference>
<name>A0A1A7XNH4_9TELE</name>
<protein>
    <submittedName>
        <fullName evidence="2">Centrosome and spindle pole associated protein 1</fullName>
    </submittedName>
</protein>
<gene>
    <name evidence="2" type="primary">CSPP1</name>
</gene>
<sequence>MIRIREEKEEEKLAKERARLQQQYEEEQRRRREAQENPQKKAQEATTPHKVENCTSHTFPPPMIESILGPNTLRWSAGSDSRAFSSPYLSEEKAEPTGAPDGSDSDRPLSPGQKTA</sequence>
<proteinExistence type="predicted"/>